<sequence>MFLLKLCLISLTHVVLAETNSKAVEFTTEFNNRALLERNKLEIASWRYSCNVSSAEAAEEKKAVTLAFEEFLEQERKKAEEFISNEELSEDLQRQIKLIRVSATLKNLQKRRRLTEIKIQMQKIYSASQVYDYATKKNLSLSPDLTNIMANSSSYTTLLYAWLDWRNTVGPKLRPLFEEYVNLTNEGARDNGYTNYGVFWRAPYEVKDLPGLVKSLWKDLEPFYQELHAYVRSQLARSYPHVRENDAIPAHLLGNMWAQNWVAIYPLVEPYKDRSSLDVTQSMRKKNFKVEDMFNLTEKFFLSLGMEKLPKTFLQMSMIRKPKGRDVECHPSAYDMYSKTEDGEKDVRIHQCTEVTQDWLETTHHEMGHVYYFMSFWHQPYIYRDSANPAFHEAVGDTMSLSVSTPQHLAKIGLLEDFKPNEGLEINSLMKLALDYIAFLPFGYLVDQWRWNVFQGKTKPNMYNSAWWRLRTRYQGIKAPQDRSESNFDPGAKFHVANDVPYIRYFISRVLQFQFHKAACKAAGFKGPLHRCSIYQSTEAGEKIGEMLKLGRSKSWPEALEKLTNKRSMDVGPMKEYFWPLYLWLRKQRCSSNYTIGWPENPAPKDDPCIVPTTLPNTDSHNTQSYEQARGKAHALVLNTAGKFVTAVSWMLLCWKVIIGML</sequence>
<evidence type="ECO:0000256" key="4">
    <source>
        <dbReference type="ARBA" id="ARBA00023180"/>
    </source>
</evidence>
<evidence type="ECO:0000256" key="1">
    <source>
        <dbReference type="ARBA" id="ARBA00008139"/>
    </source>
</evidence>
<proteinExistence type="inferred from homology"/>
<keyword evidence="6" id="KW-0482">Metalloprotease</keyword>
<organism evidence="8 9">
    <name type="scientific">Porites lobata</name>
    <dbReference type="NCBI Taxonomy" id="104759"/>
    <lineage>
        <taxon>Eukaryota</taxon>
        <taxon>Metazoa</taxon>
        <taxon>Cnidaria</taxon>
        <taxon>Anthozoa</taxon>
        <taxon>Hexacorallia</taxon>
        <taxon>Scleractinia</taxon>
        <taxon>Fungiina</taxon>
        <taxon>Poritidae</taxon>
        <taxon>Porites</taxon>
    </lineage>
</organism>
<dbReference type="PANTHER" id="PTHR10514">
    <property type="entry name" value="ANGIOTENSIN-CONVERTING ENZYME"/>
    <property type="match status" value="1"/>
</dbReference>
<dbReference type="PANTHER" id="PTHR10514:SF27">
    <property type="entry name" value="ANGIOTENSIN-CONVERTING ENZYME"/>
    <property type="match status" value="1"/>
</dbReference>
<name>A0ABN8NEF3_9CNID</name>
<dbReference type="EMBL" id="CALNXK010000017">
    <property type="protein sequence ID" value="CAH3104936.1"/>
    <property type="molecule type" value="Genomic_DNA"/>
</dbReference>
<evidence type="ECO:0000313" key="9">
    <source>
        <dbReference type="Proteomes" id="UP001159405"/>
    </source>
</evidence>
<evidence type="ECO:0000256" key="3">
    <source>
        <dbReference type="ARBA" id="ARBA00023157"/>
    </source>
</evidence>
<keyword evidence="6" id="KW-0862">Zinc</keyword>
<evidence type="ECO:0000256" key="5">
    <source>
        <dbReference type="PROSITE-ProRule" id="PRU01355"/>
    </source>
</evidence>
<comment type="caution">
    <text evidence="5">Lacks conserved residue(s) required for the propagation of feature annotation.</text>
</comment>
<comment type="cofactor">
    <cofactor evidence="6">
        <name>Zn(2+)</name>
        <dbReference type="ChEBI" id="CHEBI:29105"/>
    </cofactor>
    <text evidence="6">Binds 1 zinc ion per subunit.</text>
</comment>
<keyword evidence="6" id="KW-0121">Carboxypeptidase</keyword>
<keyword evidence="9" id="KW-1185">Reference proteome</keyword>
<evidence type="ECO:0000256" key="6">
    <source>
        <dbReference type="RuleBase" id="RU361144"/>
    </source>
</evidence>
<dbReference type="PROSITE" id="PS52011">
    <property type="entry name" value="PEPTIDASE_M2"/>
    <property type="match status" value="1"/>
</dbReference>
<feature type="chain" id="PRO_5047083373" description="Angiotensin-converting enzyme" evidence="7">
    <location>
        <begin position="18"/>
        <end position="662"/>
    </location>
</feature>
<keyword evidence="4 6" id="KW-0325">Glycoprotein</keyword>
<keyword evidence="2 7" id="KW-0732">Signal</keyword>
<keyword evidence="6" id="KW-0645">Protease</keyword>
<comment type="caution">
    <text evidence="8">The sequence shown here is derived from an EMBL/GenBank/DDBJ whole genome shotgun (WGS) entry which is preliminary data.</text>
</comment>
<dbReference type="Proteomes" id="UP001159405">
    <property type="component" value="Unassembled WGS sequence"/>
</dbReference>
<keyword evidence="6" id="KW-0479">Metal-binding</keyword>
<protein>
    <recommendedName>
        <fullName evidence="6">Angiotensin-converting enzyme</fullName>
        <ecNumber evidence="6">3.4.-.-</ecNumber>
    </recommendedName>
</protein>
<dbReference type="Pfam" id="PF01401">
    <property type="entry name" value="Peptidase_M2"/>
    <property type="match status" value="1"/>
</dbReference>
<feature type="signal peptide" evidence="7">
    <location>
        <begin position="1"/>
        <end position="17"/>
    </location>
</feature>
<dbReference type="EC" id="3.4.-.-" evidence="6"/>
<dbReference type="Gene3D" id="1.10.1370.30">
    <property type="match status" value="1"/>
</dbReference>
<evidence type="ECO:0000256" key="7">
    <source>
        <dbReference type="SAM" id="SignalP"/>
    </source>
</evidence>
<accession>A0ABN8NEF3</accession>
<comment type="similarity">
    <text evidence="1 5 6">Belongs to the peptidase M2 family.</text>
</comment>
<dbReference type="SUPFAM" id="SSF55486">
    <property type="entry name" value="Metalloproteases ('zincins'), catalytic domain"/>
    <property type="match status" value="1"/>
</dbReference>
<dbReference type="PRINTS" id="PR00791">
    <property type="entry name" value="PEPDIPTASEA"/>
</dbReference>
<dbReference type="CDD" id="cd06461">
    <property type="entry name" value="M2_ACE"/>
    <property type="match status" value="1"/>
</dbReference>
<reference evidence="8 9" key="1">
    <citation type="submission" date="2022-05" db="EMBL/GenBank/DDBJ databases">
        <authorList>
            <consortium name="Genoscope - CEA"/>
            <person name="William W."/>
        </authorList>
    </citation>
    <scope>NUCLEOTIDE SEQUENCE [LARGE SCALE GENOMIC DNA]</scope>
</reference>
<keyword evidence="3" id="KW-1015">Disulfide bond</keyword>
<evidence type="ECO:0000313" key="8">
    <source>
        <dbReference type="EMBL" id="CAH3104936.1"/>
    </source>
</evidence>
<evidence type="ECO:0000256" key="2">
    <source>
        <dbReference type="ARBA" id="ARBA00022729"/>
    </source>
</evidence>
<gene>
    <name evidence="8" type="ORF">PLOB_00012595</name>
</gene>
<keyword evidence="6" id="KW-0378">Hydrolase</keyword>
<dbReference type="InterPro" id="IPR001548">
    <property type="entry name" value="Peptidase_M2"/>
</dbReference>